<keyword evidence="2" id="KW-1003">Cell membrane</keyword>
<evidence type="ECO:0000256" key="8">
    <source>
        <dbReference type="SAM" id="Phobius"/>
    </source>
</evidence>
<evidence type="ECO:0000256" key="1">
    <source>
        <dbReference type="ARBA" id="ARBA00004236"/>
    </source>
</evidence>
<reference evidence="10 11" key="1">
    <citation type="submission" date="2019-02" db="EMBL/GenBank/DDBJ databases">
        <title>Deep-cultivation of Planctomycetes and their phenomic and genomic characterization uncovers novel biology.</title>
        <authorList>
            <person name="Wiegand S."/>
            <person name="Jogler M."/>
            <person name="Boedeker C."/>
            <person name="Pinto D."/>
            <person name="Vollmers J."/>
            <person name="Rivas-Marin E."/>
            <person name="Kohn T."/>
            <person name="Peeters S.H."/>
            <person name="Heuer A."/>
            <person name="Rast P."/>
            <person name="Oberbeckmann S."/>
            <person name="Bunk B."/>
            <person name="Jeske O."/>
            <person name="Meyerdierks A."/>
            <person name="Storesund J.E."/>
            <person name="Kallscheuer N."/>
            <person name="Luecker S."/>
            <person name="Lage O.M."/>
            <person name="Pohl T."/>
            <person name="Merkel B.J."/>
            <person name="Hornburger P."/>
            <person name="Mueller R.-W."/>
            <person name="Bruemmer F."/>
            <person name="Labrenz M."/>
            <person name="Spormann A.M."/>
            <person name="Op den Camp H."/>
            <person name="Overmann J."/>
            <person name="Amann R."/>
            <person name="Jetten M.S.M."/>
            <person name="Mascher T."/>
            <person name="Medema M.H."/>
            <person name="Devos D.P."/>
            <person name="Kaster A.-K."/>
            <person name="Ovreas L."/>
            <person name="Rohde M."/>
            <person name="Galperin M.Y."/>
            <person name="Jogler C."/>
        </authorList>
    </citation>
    <scope>NUCLEOTIDE SEQUENCE [LARGE SCALE GENOMIC DNA]</scope>
    <source>
        <strain evidence="10 11">Q31a</strain>
    </source>
</reference>
<name>A0A518GBR2_9BACT</name>
<dbReference type="GO" id="GO:0051607">
    <property type="term" value="P:defense response to virus"/>
    <property type="evidence" value="ECO:0007669"/>
    <property type="project" value="UniProtKB-KW"/>
</dbReference>
<dbReference type="GO" id="GO:0000166">
    <property type="term" value="F:nucleotide binding"/>
    <property type="evidence" value="ECO:0007669"/>
    <property type="project" value="UniProtKB-KW"/>
</dbReference>
<organism evidence="10 11">
    <name type="scientific">Aureliella helgolandensis</name>
    <dbReference type="NCBI Taxonomy" id="2527968"/>
    <lineage>
        <taxon>Bacteria</taxon>
        <taxon>Pseudomonadati</taxon>
        <taxon>Planctomycetota</taxon>
        <taxon>Planctomycetia</taxon>
        <taxon>Pirellulales</taxon>
        <taxon>Pirellulaceae</taxon>
        <taxon>Aureliella</taxon>
    </lineage>
</organism>
<keyword evidence="6" id="KW-0051">Antiviral defense</keyword>
<protein>
    <recommendedName>
        <fullName evidence="9">Pycsar effector protein domain-containing protein</fullName>
    </recommendedName>
</protein>
<dbReference type="OrthoDB" id="2970722at2"/>
<keyword evidence="7 8" id="KW-0472">Membrane</keyword>
<evidence type="ECO:0000256" key="4">
    <source>
        <dbReference type="ARBA" id="ARBA00022741"/>
    </source>
</evidence>
<evidence type="ECO:0000256" key="3">
    <source>
        <dbReference type="ARBA" id="ARBA00022692"/>
    </source>
</evidence>
<evidence type="ECO:0000256" key="6">
    <source>
        <dbReference type="ARBA" id="ARBA00023118"/>
    </source>
</evidence>
<evidence type="ECO:0000313" key="11">
    <source>
        <dbReference type="Proteomes" id="UP000318017"/>
    </source>
</evidence>
<dbReference type="InterPro" id="IPR043760">
    <property type="entry name" value="PycTM_dom"/>
</dbReference>
<evidence type="ECO:0000259" key="9">
    <source>
        <dbReference type="Pfam" id="PF18967"/>
    </source>
</evidence>
<comment type="subcellular location">
    <subcellularLocation>
        <location evidence="1">Cell membrane</location>
    </subcellularLocation>
</comment>
<dbReference type="KEGG" id="ahel:Q31a_44050"/>
<dbReference type="EMBL" id="CP036298">
    <property type="protein sequence ID" value="QDV26035.1"/>
    <property type="molecule type" value="Genomic_DNA"/>
</dbReference>
<accession>A0A518GBR2</accession>
<keyword evidence="4" id="KW-0547">Nucleotide-binding</keyword>
<evidence type="ECO:0000256" key="7">
    <source>
        <dbReference type="ARBA" id="ARBA00023136"/>
    </source>
</evidence>
<evidence type="ECO:0000313" key="10">
    <source>
        <dbReference type="EMBL" id="QDV26035.1"/>
    </source>
</evidence>
<keyword evidence="5 8" id="KW-1133">Transmembrane helix</keyword>
<keyword evidence="3 8" id="KW-0812">Transmembrane</keyword>
<feature type="transmembrane region" description="Helical" evidence="8">
    <location>
        <begin position="150"/>
        <end position="171"/>
    </location>
</feature>
<keyword evidence="11" id="KW-1185">Reference proteome</keyword>
<dbReference type="GO" id="GO:0005886">
    <property type="term" value="C:plasma membrane"/>
    <property type="evidence" value="ECO:0007669"/>
    <property type="project" value="UniProtKB-SubCell"/>
</dbReference>
<evidence type="ECO:0000256" key="2">
    <source>
        <dbReference type="ARBA" id="ARBA00022475"/>
    </source>
</evidence>
<evidence type="ECO:0000256" key="5">
    <source>
        <dbReference type="ARBA" id="ARBA00022989"/>
    </source>
</evidence>
<dbReference type="Pfam" id="PF18967">
    <property type="entry name" value="PycTM"/>
    <property type="match status" value="1"/>
</dbReference>
<proteinExistence type="predicted"/>
<sequence length="173" mass="19076">MNHGQREFLWQVHSYQNEYIRFADSKAAVTSAWCTALIGALYASELHKSTSASAACVTLGVIAASGLVAGFVFSVLALTPRLRINRWKIGKAKMKPPPQTGLIYWGQVHKFAKADDYCSVMNEATDSDHVEQLARHIHVLSDIAVAKFRLVNFAIWASALGSLFLIFALLLKP</sequence>
<gene>
    <name evidence="10" type="ORF">Q31a_44050</name>
</gene>
<feature type="transmembrane region" description="Helical" evidence="8">
    <location>
        <begin position="52"/>
        <end position="78"/>
    </location>
</feature>
<dbReference type="RefSeq" id="WP_145081883.1">
    <property type="nucleotide sequence ID" value="NZ_CP036298.1"/>
</dbReference>
<feature type="domain" description="Pycsar effector protein" evidence="9">
    <location>
        <begin position="8"/>
        <end position="170"/>
    </location>
</feature>
<dbReference type="Proteomes" id="UP000318017">
    <property type="component" value="Chromosome"/>
</dbReference>
<dbReference type="AlphaFoldDB" id="A0A518GBR2"/>